<dbReference type="InterPro" id="IPR004175">
    <property type="entry name" value="RNA_CPDase"/>
</dbReference>
<dbReference type="Proteomes" id="UP000279259">
    <property type="component" value="Unassembled WGS sequence"/>
</dbReference>
<dbReference type="NCBIfam" id="TIGR02258">
    <property type="entry name" value="2_5_ligase"/>
    <property type="match status" value="1"/>
</dbReference>
<dbReference type="InterPro" id="IPR014051">
    <property type="entry name" value="Phosphoesterase_HXTX"/>
</dbReference>
<protein>
    <recommendedName>
        <fullName evidence="3">Phosphoesterase HXTX domain-containing protein</fullName>
    </recommendedName>
</protein>
<reference evidence="4 5" key="1">
    <citation type="submission" date="2018-11" db="EMBL/GenBank/DDBJ databases">
        <title>Genome sequence of Saitozyma podzolica DSM 27192.</title>
        <authorList>
            <person name="Aliyu H."/>
            <person name="Gorte O."/>
            <person name="Ochsenreither K."/>
        </authorList>
    </citation>
    <scope>NUCLEOTIDE SEQUENCE [LARGE SCALE GENOMIC DNA]</scope>
    <source>
        <strain evidence="4 5">DSM 27192</strain>
    </source>
</reference>
<proteinExistence type="inferred from homology"/>
<feature type="domain" description="Phosphoesterase HXTX" evidence="3">
    <location>
        <begin position="190"/>
        <end position="252"/>
    </location>
</feature>
<dbReference type="PANTHER" id="PTHR35561:SF1">
    <property type="entry name" value="RNA 2',3'-CYCLIC PHOSPHODIESTERASE"/>
    <property type="match status" value="1"/>
</dbReference>
<feature type="region of interest" description="Disordered" evidence="2">
    <location>
        <begin position="68"/>
        <end position="145"/>
    </location>
</feature>
<feature type="compositionally biased region" description="Gly residues" evidence="2">
    <location>
        <begin position="352"/>
        <end position="362"/>
    </location>
</feature>
<dbReference type="EMBL" id="RSCD01000004">
    <property type="protein sequence ID" value="RSH93229.1"/>
    <property type="molecule type" value="Genomic_DNA"/>
</dbReference>
<feature type="compositionally biased region" description="Low complexity" evidence="2">
    <location>
        <begin position="306"/>
        <end position="351"/>
    </location>
</feature>
<sequence>MHDQPNQTHISRRIIIYASPGIPHPPNEIRNTIFALPLARVAPEPRPLSLVDSTDQPFVTLCGLSSTLASPAPPASPTPPASPRRPTPTLPRPQPTVQSPPPNLGPATTISTSSSTPPLPPRLSSPSPASIPLPPSPESAPTIPLNPPVIPVPIPVRRLFLALTLPPRTLSSLLHLQSSLRHSLPPPVLANASFPPPGHLHVTLKFLGSVTDDRIPPLLDAVRGIAADTHPIHAHLSGVGAFPSKERPRVVWCGVGWGKGNRDVVRLMHRLEEVCEGLGFPREDAGRARRRRPVPHVTLARLNGVNTGTYTNTNAKTNTNTGTGTNTVTSSNTNPNTNTATNPGTSSEPGTVGPGVTTGRGTGHQHETNQWITRTQHARGWYGRINGGEIVLFESRFGEGERYVPLERVLLGGQGQRGRRGSDERHSERVHDERFDEEQSHDERVEIRVEKIVEDDHPLDADHRDR</sequence>
<feature type="compositionally biased region" description="Pro residues" evidence="2">
    <location>
        <begin position="117"/>
        <end position="145"/>
    </location>
</feature>
<feature type="compositionally biased region" description="Low complexity" evidence="2">
    <location>
        <begin position="106"/>
        <end position="116"/>
    </location>
</feature>
<organism evidence="4 5">
    <name type="scientific">Saitozyma podzolica</name>
    <dbReference type="NCBI Taxonomy" id="1890683"/>
    <lineage>
        <taxon>Eukaryota</taxon>
        <taxon>Fungi</taxon>
        <taxon>Dikarya</taxon>
        <taxon>Basidiomycota</taxon>
        <taxon>Agaricomycotina</taxon>
        <taxon>Tremellomycetes</taxon>
        <taxon>Tremellales</taxon>
        <taxon>Trimorphomycetaceae</taxon>
        <taxon>Saitozyma</taxon>
    </lineage>
</organism>
<evidence type="ECO:0000256" key="2">
    <source>
        <dbReference type="SAM" id="MobiDB-lite"/>
    </source>
</evidence>
<feature type="compositionally biased region" description="Pro residues" evidence="2">
    <location>
        <begin position="71"/>
        <end position="104"/>
    </location>
</feature>
<keyword evidence="5" id="KW-1185">Reference proteome</keyword>
<gene>
    <name evidence="4" type="ORF">EHS25_007583</name>
</gene>
<evidence type="ECO:0000259" key="3">
    <source>
        <dbReference type="Pfam" id="PF02834"/>
    </source>
</evidence>
<evidence type="ECO:0000256" key="1">
    <source>
        <dbReference type="ARBA" id="ARBA00022801"/>
    </source>
</evidence>
<dbReference type="GO" id="GO:0004113">
    <property type="term" value="F:2',3'-cyclic-nucleotide 3'-phosphodiesterase activity"/>
    <property type="evidence" value="ECO:0007669"/>
    <property type="project" value="InterPro"/>
</dbReference>
<dbReference type="Gene3D" id="3.90.1140.10">
    <property type="entry name" value="Cyclic phosphodiesterase"/>
    <property type="match status" value="1"/>
</dbReference>
<dbReference type="AlphaFoldDB" id="A0A427YQ85"/>
<comment type="caution">
    <text evidence="4">The sequence shown here is derived from an EMBL/GenBank/DDBJ whole genome shotgun (WGS) entry which is preliminary data.</text>
</comment>
<dbReference type="GO" id="GO:0008664">
    <property type="term" value="F:RNA 2',3'-cyclic 3'-phosphodiesterase activity"/>
    <property type="evidence" value="ECO:0007669"/>
    <property type="project" value="InterPro"/>
</dbReference>
<feature type="compositionally biased region" description="Basic and acidic residues" evidence="2">
    <location>
        <begin position="420"/>
        <end position="466"/>
    </location>
</feature>
<dbReference type="Pfam" id="PF02834">
    <property type="entry name" value="LigT_PEase"/>
    <property type="match status" value="1"/>
</dbReference>
<name>A0A427YQ85_9TREE</name>
<dbReference type="InterPro" id="IPR009097">
    <property type="entry name" value="Cyclic_Pdiesterase"/>
</dbReference>
<dbReference type="HAMAP" id="MF_01940">
    <property type="entry name" value="RNA_CPDase"/>
    <property type="match status" value="1"/>
</dbReference>
<evidence type="ECO:0000313" key="4">
    <source>
        <dbReference type="EMBL" id="RSH93229.1"/>
    </source>
</evidence>
<evidence type="ECO:0000313" key="5">
    <source>
        <dbReference type="Proteomes" id="UP000279259"/>
    </source>
</evidence>
<feature type="region of interest" description="Disordered" evidence="2">
    <location>
        <begin position="414"/>
        <end position="466"/>
    </location>
</feature>
<dbReference type="PANTHER" id="PTHR35561">
    <property type="entry name" value="RNA 2',3'-CYCLIC PHOSPHODIESTERASE"/>
    <property type="match status" value="1"/>
</dbReference>
<keyword evidence="1" id="KW-0378">Hydrolase</keyword>
<feature type="region of interest" description="Disordered" evidence="2">
    <location>
        <begin position="306"/>
        <end position="366"/>
    </location>
</feature>
<dbReference type="OrthoDB" id="10527890at2759"/>
<accession>A0A427YQ85</accession>
<dbReference type="SUPFAM" id="SSF55144">
    <property type="entry name" value="LigT-like"/>
    <property type="match status" value="1"/>
</dbReference>